<dbReference type="PROSITE" id="PS51713">
    <property type="entry name" value="G_ERA"/>
    <property type="match status" value="1"/>
</dbReference>
<comment type="function">
    <text evidence="7">An essential GTPase that binds both GDP and GTP, with rapid nucleotide exchange. Plays a role in 16S rRNA processing and 30S ribosomal subunit biogenesis and possibly also in cell cycle regulation and energy metabolism.</text>
</comment>
<dbReference type="PROSITE" id="PS50823">
    <property type="entry name" value="KH_TYPE_2"/>
    <property type="match status" value="1"/>
</dbReference>
<comment type="similarity">
    <text evidence="1 7 8 9">Belongs to the TRAFAC class TrmE-Era-EngA-EngB-Septin-like GTPase superfamily. Era GTPase family.</text>
</comment>
<feature type="binding site" evidence="7">
    <location>
        <begin position="61"/>
        <end position="65"/>
    </location>
    <ligand>
        <name>GTP</name>
        <dbReference type="ChEBI" id="CHEBI:37565"/>
    </ligand>
</feature>
<keyword evidence="7" id="KW-0963">Cytoplasm</keyword>
<feature type="region of interest" description="G3" evidence="8">
    <location>
        <begin position="61"/>
        <end position="64"/>
    </location>
</feature>
<evidence type="ECO:0000256" key="4">
    <source>
        <dbReference type="ARBA" id="ARBA00022741"/>
    </source>
</evidence>
<evidence type="ECO:0000313" key="12">
    <source>
        <dbReference type="EMBL" id="HGZ10825.1"/>
    </source>
</evidence>
<dbReference type="InterPro" id="IPR006073">
    <property type="entry name" value="GTP-bd"/>
</dbReference>
<keyword evidence="7" id="KW-0472">Membrane</keyword>
<evidence type="ECO:0000259" key="11">
    <source>
        <dbReference type="PROSITE" id="PS51713"/>
    </source>
</evidence>
<dbReference type="FunFam" id="3.30.300.20:FF:000003">
    <property type="entry name" value="GTPase Era"/>
    <property type="match status" value="1"/>
</dbReference>
<dbReference type="Gene3D" id="3.40.50.300">
    <property type="entry name" value="P-loop containing nucleotide triphosphate hydrolases"/>
    <property type="match status" value="1"/>
</dbReference>
<feature type="region of interest" description="G4" evidence="8">
    <location>
        <begin position="122"/>
        <end position="125"/>
    </location>
</feature>
<comment type="caution">
    <text evidence="12">The sequence shown here is derived from an EMBL/GenBank/DDBJ whole genome shotgun (WGS) entry which is preliminary data.</text>
</comment>
<feature type="region of interest" description="G1" evidence="8">
    <location>
        <begin position="14"/>
        <end position="21"/>
    </location>
</feature>
<dbReference type="Pfam" id="PF07650">
    <property type="entry name" value="KH_2"/>
    <property type="match status" value="1"/>
</dbReference>
<dbReference type="GO" id="GO:0003924">
    <property type="term" value="F:GTPase activity"/>
    <property type="evidence" value="ECO:0007669"/>
    <property type="project" value="UniProtKB-UniRule"/>
</dbReference>
<dbReference type="GO" id="GO:0005829">
    <property type="term" value="C:cytosol"/>
    <property type="evidence" value="ECO:0007669"/>
    <property type="project" value="TreeGrafter"/>
</dbReference>
<dbReference type="PANTHER" id="PTHR42698">
    <property type="entry name" value="GTPASE ERA"/>
    <property type="match status" value="1"/>
</dbReference>
<dbReference type="InterPro" id="IPR009019">
    <property type="entry name" value="KH_sf_prok-type"/>
</dbReference>
<evidence type="ECO:0000256" key="7">
    <source>
        <dbReference type="HAMAP-Rule" id="MF_00367"/>
    </source>
</evidence>
<dbReference type="CDD" id="cd04163">
    <property type="entry name" value="Era"/>
    <property type="match status" value="1"/>
</dbReference>
<evidence type="ECO:0000256" key="3">
    <source>
        <dbReference type="ARBA" id="ARBA00022517"/>
    </source>
</evidence>
<sequence length="297" mass="33153">MSQEFRCGYIAIIGRPNVGKSTLLNRLVGEKLAITSPKPQTTRHRLLGILHLSGAQLLFLDTPGILEPKGALNESLVRAALGALAGADVVVWLVEPRGPQPEDQVILTHLETLAKPLIIAINKIDLIDKPHLLPSMAAYHELFPDSPVVPLSALLGDGLPDLVTEIVTRLPVAPPLYPEEQLTDQTERFLVAEIIRERLFHHTGEEIPYAAAVQVEEFDESRRPELVRIRAVVYVEKESQKGIVIGKGGRLLKKVGQEAREQAERLLQAKVYLELWVKVWKNWRRDAKAVRLLGYQT</sequence>
<feature type="binding site" evidence="7">
    <location>
        <begin position="122"/>
        <end position="125"/>
    </location>
    <ligand>
        <name>GTP</name>
        <dbReference type="ChEBI" id="CHEBI:37565"/>
    </ligand>
</feature>
<keyword evidence="7" id="KW-1003">Cell membrane</keyword>
<keyword evidence="5 7" id="KW-0694">RNA-binding</keyword>
<comment type="subunit">
    <text evidence="7">Monomer.</text>
</comment>
<dbReference type="GO" id="GO:0043024">
    <property type="term" value="F:ribosomal small subunit binding"/>
    <property type="evidence" value="ECO:0007669"/>
    <property type="project" value="TreeGrafter"/>
</dbReference>
<dbReference type="GO" id="GO:0070181">
    <property type="term" value="F:small ribosomal subunit rRNA binding"/>
    <property type="evidence" value="ECO:0007669"/>
    <property type="project" value="UniProtKB-UniRule"/>
</dbReference>
<evidence type="ECO:0000259" key="10">
    <source>
        <dbReference type="PROSITE" id="PS50823"/>
    </source>
</evidence>
<dbReference type="PRINTS" id="PR00326">
    <property type="entry name" value="GTP1OBG"/>
</dbReference>
<dbReference type="GO" id="GO:0005525">
    <property type="term" value="F:GTP binding"/>
    <property type="evidence" value="ECO:0007669"/>
    <property type="project" value="UniProtKB-UniRule"/>
</dbReference>
<dbReference type="InterPro" id="IPR005225">
    <property type="entry name" value="Small_GTP-bd"/>
</dbReference>
<accession>A0A7C5EVC0</accession>
<dbReference type="HAMAP" id="MF_00367">
    <property type="entry name" value="GTPase_Era"/>
    <property type="match status" value="1"/>
</dbReference>
<feature type="region of interest" description="G2" evidence="8">
    <location>
        <begin position="40"/>
        <end position="44"/>
    </location>
</feature>
<keyword evidence="3 7" id="KW-0690">Ribosome biogenesis</keyword>
<gene>
    <name evidence="7" type="primary">era</name>
    <name evidence="12" type="ORF">ENW48_01235</name>
</gene>
<feature type="domain" description="KH type-2" evidence="10">
    <location>
        <begin position="203"/>
        <end position="281"/>
    </location>
</feature>
<dbReference type="NCBIfam" id="NF000908">
    <property type="entry name" value="PRK00089.1"/>
    <property type="match status" value="1"/>
</dbReference>
<proteinExistence type="inferred from homology"/>
<dbReference type="InterPro" id="IPR027417">
    <property type="entry name" value="P-loop_NTPase"/>
</dbReference>
<keyword evidence="6 7" id="KW-0342">GTP-binding</keyword>
<evidence type="ECO:0000256" key="6">
    <source>
        <dbReference type="ARBA" id="ARBA00023134"/>
    </source>
</evidence>
<keyword evidence="7" id="KW-0699">rRNA-binding</keyword>
<dbReference type="InterPro" id="IPR030388">
    <property type="entry name" value="G_ERA_dom"/>
</dbReference>
<dbReference type="CDD" id="cd22534">
    <property type="entry name" value="KH-II_Era"/>
    <property type="match status" value="1"/>
</dbReference>
<dbReference type="Pfam" id="PF01926">
    <property type="entry name" value="MMR_HSR1"/>
    <property type="match status" value="1"/>
</dbReference>
<dbReference type="SUPFAM" id="SSF52540">
    <property type="entry name" value="P-loop containing nucleoside triphosphate hydrolases"/>
    <property type="match status" value="1"/>
</dbReference>
<comment type="subcellular location">
    <subcellularLocation>
        <location evidence="7">Cytoplasm</location>
    </subcellularLocation>
    <subcellularLocation>
        <location evidence="7">Cell membrane</location>
        <topology evidence="7">Peripheral membrane protein</topology>
    </subcellularLocation>
</comment>
<dbReference type="GO" id="GO:0005886">
    <property type="term" value="C:plasma membrane"/>
    <property type="evidence" value="ECO:0007669"/>
    <property type="project" value="UniProtKB-SubCell"/>
</dbReference>
<dbReference type="SUPFAM" id="SSF54814">
    <property type="entry name" value="Prokaryotic type KH domain (KH-domain type II)"/>
    <property type="match status" value="1"/>
</dbReference>
<evidence type="ECO:0000256" key="2">
    <source>
        <dbReference type="ARBA" id="ARBA00020484"/>
    </source>
</evidence>
<dbReference type="Gene3D" id="3.30.300.20">
    <property type="match status" value="1"/>
</dbReference>
<dbReference type="AlphaFoldDB" id="A0A7C5EVC0"/>
<evidence type="ECO:0000256" key="5">
    <source>
        <dbReference type="ARBA" id="ARBA00022884"/>
    </source>
</evidence>
<dbReference type="NCBIfam" id="TIGR00436">
    <property type="entry name" value="era"/>
    <property type="match status" value="1"/>
</dbReference>
<protein>
    <recommendedName>
        <fullName evidence="2 7">GTPase Era</fullName>
    </recommendedName>
</protein>
<reference evidence="12" key="1">
    <citation type="journal article" date="2020" name="mSystems">
        <title>Genome- and Community-Level Interaction Insights into Carbon Utilization and Element Cycling Functions of Hydrothermarchaeota in Hydrothermal Sediment.</title>
        <authorList>
            <person name="Zhou Z."/>
            <person name="Liu Y."/>
            <person name="Xu W."/>
            <person name="Pan J."/>
            <person name="Luo Z.H."/>
            <person name="Li M."/>
        </authorList>
    </citation>
    <scope>NUCLEOTIDE SEQUENCE [LARGE SCALE GENOMIC DNA]</scope>
    <source>
        <strain evidence="12">SpSt-853</strain>
    </source>
</reference>
<dbReference type="NCBIfam" id="TIGR00231">
    <property type="entry name" value="small_GTP"/>
    <property type="match status" value="1"/>
</dbReference>
<feature type="binding site" evidence="7">
    <location>
        <begin position="14"/>
        <end position="21"/>
    </location>
    <ligand>
        <name>GTP</name>
        <dbReference type="ChEBI" id="CHEBI:37565"/>
    </ligand>
</feature>
<dbReference type="InterPro" id="IPR004044">
    <property type="entry name" value="KH_dom_type_2"/>
</dbReference>
<dbReference type="InterPro" id="IPR015946">
    <property type="entry name" value="KH_dom-like_a/b"/>
</dbReference>
<evidence type="ECO:0000256" key="1">
    <source>
        <dbReference type="ARBA" id="ARBA00007921"/>
    </source>
</evidence>
<feature type="domain" description="Era-type G" evidence="11">
    <location>
        <begin position="6"/>
        <end position="172"/>
    </location>
</feature>
<dbReference type="EMBL" id="DTKJ01000014">
    <property type="protein sequence ID" value="HGZ10825.1"/>
    <property type="molecule type" value="Genomic_DNA"/>
</dbReference>
<keyword evidence="4 7" id="KW-0547">Nucleotide-binding</keyword>
<dbReference type="PANTHER" id="PTHR42698:SF1">
    <property type="entry name" value="GTPASE ERA, MITOCHONDRIAL"/>
    <property type="match status" value="1"/>
</dbReference>
<name>A0A7C5EVC0_9BACT</name>
<dbReference type="GO" id="GO:0000028">
    <property type="term" value="P:ribosomal small subunit assembly"/>
    <property type="evidence" value="ECO:0007669"/>
    <property type="project" value="TreeGrafter"/>
</dbReference>
<dbReference type="InterPro" id="IPR005662">
    <property type="entry name" value="GTPase_Era-like"/>
</dbReference>
<feature type="region of interest" description="G5" evidence="8">
    <location>
        <begin position="151"/>
        <end position="153"/>
    </location>
</feature>
<evidence type="ECO:0000256" key="9">
    <source>
        <dbReference type="RuleBase" id="RU003761"/>
    </source>
</evidence>
<evidence type="ECO:0000256" key="8">
    <source>
        <dbReference type="PROSITE-ProRule" id="PRU01050"/>
    </source>
</evidence>
<organism evidence="12">
    <name type="scientific">Desulfobacca acetoxidans</name>
    <dbReference type="NCBI Taxonomy" id="60893"/>
    <lineage>
        <taxon>Bacteria</taxon>
        <taxon>Pseudomonadati</taxon>
        <taxon>Thermodesulfobacteriota</taxon>
        <taxon>Desulfobaccia</taxon>
        <taxon>Desulfobaccales</taxon>
        <taxon>Desulfobaccaceae</taxon>
        <taxon>Desulfobacca</taxon>
    </lineage>
</organism>